<evidence type="ECO:0000256" key="1">
    <source>
        <dbReference type="SAM" id="MobiDB-lite"/>
    </source>
</evidence>
<feature type="compositionally biased region" description="Acidic residues" evidence="1">
    <location>
        <begin position="133"/>
        <end position="153"/>
    </location>
</feature>
<evidence type="ECO:0000313" key="3">
    <source>
        <dbReference type="Proteomes" id="UP001217918"/>
    </source>
</evidence>
<reference evidence="2" key="1">
    <citation type="journal article" date="2023" name="Mol. Plant Microbe Interact.">
        <title>Elucidating the Obligate Nature and Biological Capacity of an Invasive Fungal Corn Pathogen.</title>
        <authorList>
            <person name="MacCready J.S."/>
            <person name="Roggenkamp E.M."/>
            <person name="Gdanetz K."/>
            <person name="Chilvers M.I."/>
        </authorList>
    </citation>
    <scope>NUCLEOTIDE SEQUENCE</scope>
    <source>
        <strain evidence="2">PM02</strain>
    </source>
</reference>
<dbReference type="EMBL" id="JAQQPM010000003">
    <property type="protein sequence ID" value="KAK2069858.1"/>
    <property type="molecule type" value="Genomic_DNA"/>
</dbReference>
<organism evidence="2 3">
    <name type="scientific">Phyllachora maydis</name>
    <dbReference type="NCBI Taxonomy" id="1825666"/>
    <lineage>
        <taxon>Eukaryota</taxon>
        <taxon>Fungi</taxon>
        <taxon>Dikarya</taxon>
        <taxon>Ascomycota</taxon>
        <taxon>Pezizomycotina</taxon>
        <taxon>Sordariomycetes</taxon>
        <taxon>Sordariomycetidae</taxon>
        <taxon>Phyllachorales</taxon>
        <taxon>Phyllachoraceae</taxon>
        <taxon>Phyllachora</taxon>
    </lineage>
</organism>
<dbReference type="AlphaFoldDB" id="A0AAD9MDF7"/>
<feature type="compositionally biased region" description="Basic and acidic residues" evidence="1">
    <location>
        <begin position="106"/>
        <end position="132"/>
    </location>
</feature>
<accession>A0AAD9MDF7</accession>
<dbReference type="Proteomes" id="UP001217918">
    <property type="component" value="Unassembled WGS sequence"/>
</dbReference>
<comment type="caution">
    <text evidence="2">The sequence shown here is derived from an EMBL/GenBank/DDBJ whole genome shotgun (WGS) entry which is preliminary data.</text>
</comment>
<protein>
    <submittedName>
        <fullName evidence="2">Uncharacterized protein</fullName>
    </submittedName>
</protein>
<feature type="compositionally biased region" description="Acidic residues" evidence="1">
    <location>
        <begin position="89"/>
        <end position="105"/>
    </location>
</feature>
<name>A0AAD9MDF7_9PEZI</name>
<proteinExistence type="predicted"/>
<keyword evidence="3" id="KW-1185">Reference proteome</keyword>
<gene>
    <name evidence="2" type="ORF">P8C59_004403</name>
</gene>
<feature type="region of interest" description="Disordered" evidence="1">
    <location>
        <begin position="64"/>
        <end position="153"/>
    </location>
</feature>
<evidence type="ECO:0000313" key="2">
    <source>
        <dbReference type="EMBL" id="KAK2069858.1"/>
    </source>
</evidence>
<sequence length="153" mass="17021">MCREMVFAGHCTACGQAYDWVELSVELSCLEAKNSGAFGNCECGIIVERHDYDQECEKCSPLAVPEADEEGDRPVQTGGKAGVGLASEKEEEEEEEEEEEGEKVEEDGKEKKTEDEEEEGKGKGDEQDKGGEKDEEEEEEKDEETEEEKEEAV</sequence>